<organism evidence="1 2">
    <name type="scientific">Cichorium intybus</name>
    <name type="common">Chicory</name>
    <dbReference type="NCBI Taxonomy" id="13427"/>
    <lineage>
        <taxon>Eukaryota</taxon>
        <taxon>Viridiplantae</taxon>
        <taxon>Streptophyta</taxon>
        <taxon>Embryophyta</taxon>
        <taxon>Tracheophyta</taxon>
        <taxon>Spermatophyta</taxon>
        <taxon>Magnoliopsida</taxon>
        <taxon>eudicotyledons</taxon>
        <taxon>Gunneridae</taxon>
        <taxon>Pentapetalae</taxon>
        <taxon>asterids</taxon>
        <taxon>campanulids</taxon>
        <taxon>Asterales</taxon>
        <taxon>Asteraceae</taxon>
        <taxon>Cichorioideae</taxon>
        <taxon>Cichorieae</taxon>
        <taxon>Cichoriinae</taxon>
        <taxon>Cichorium</taxon>
    </lineage>
</organism>
<protein>
    <submittedName>
        <fullName evidence="1">Uncharacterized protein</fullName>
    </submittedName>
</protein>
<accession>A0ACB9GII9</accession>
<reference evidence="1 2" key="2">
    <citation type="journal article" date="2022" name="Mol. Ecol. Resour.">
        <title>The genomes of chicory, endive, great burdock and yacon provide insights into Asteraceae paleo-polyploidization history and plant inulin production.</title>
        <authorList>
            <person name="Fan W."/>
            <person name="Wang S."/>
            <person name="Wang H."/>
            <person name="Wang A."/>
            <person name="Jiang F."/>
            <person name="Liu H."/>
            <person name="Zhao H."/>
            <person name="Xu D."/>
            <person name="Zhang Y."/>
        </authorList>
    </citation>
    <scope>NUCLEOTIDE SEQUENCE [LARGE SCALE GENOMIC DNA]</scope>
    <source>
        <strain evidence="2">cv. Punajuju</strain>
        <tissue evidence="1">Leaves</tissue>
    </source>
</reference>
<dbReference type="Proteomes" id="UP001055811">
    <property type="component" value="Linkage Group LG02"/>
</dbReference>
<gene>
    <name evidence="1" type="ORF">L2E82_13292</name>
</gene>
<keyword evidence="2" id="KW-1185">Reference proteome</keyword>
<name>A0ACB9GII9_CICIN</name>
<sequence length="216" mass="24376">MNEPETGLQITGTTLQTLIGVAWFDISLISLEFRFDCFSRSFTCSLMYHGSSLSRLHDSSLDKYLISFTTRFENQRICAICLTTMKSTNGHAIFTAECSHSFHFNCITSNVKHGNRVCPICRAKWKEIPVDNSGSSRVKSNTNSGSWSHNDSYMILQGLPPHSNRNVPFLFQFPEPTIFDDDEPLSQTHEELFSNSDSDQGLEMKTYPEIATLAVI</sequence>
<proteinExistence type="predicted"/>
<reference evidence="2" key="1">
    <citation type="journal article" date="2022" name="Mol. Ecol. Resour.">
        <title>The genomes of chicory, endive, great burdock and yacon provide insights into Asteraceae palaeo-polyploidization history and plant inulin production.</title>
        <authorList>
            <person name="Fan W."/>
            <person name="Wang S."/>
            <person name="Wang H."/>
            <person name="Wang A."/>
            <person name="Jiang F."/>
            <person name="Liu H."/>
            <person name="Zhao H."/>
            <person name="Xu D."/>
            <person name="Zhang Y."/>
        </authorList>
    </citation>
    <scope>NUCLEOTIDE SEQUENCE [LARGE SCALE GENOMIC DNA]</scope>
    <source>
        <strain evidence="2">cv. Punajuju</strain>
    </source>
</reference>
<comment type="caution">
    <text evidence="1">The sequence shown here is derived from an EMBL/GenBank/DDBJ whole genome shotgun (WGS) entry which is preliminary data.</text>
</comment>
<evidence type="ECO:0000313" key="2">
    <source>
        <dbReference type="Proteomes" id="UP001055811"/>
    </source>
</evidence>
<evidence type="ECO:0000313" key="1">
    <source>
        <dbReference type="EMBL" id="KAI3783227.1"/>
    </source>
</evidence>
<dbReference type="EMBL" id="CM042010">
    <property type="protein sequence ID" value="KAI3783227.1"/>
    <property type="molecule type" value="Genomic_DNA"/>
</dbReference>